<feature type="domain" description="NAD(P)-binding" evidence="1">
    <location>
        <begin position="7"/>
        <end position="183"/>
    </location>
</feature>
<dbReference type="EMBL" id="VFPE01000007">
    <property type="protein sequence ID" value="TQM19682.1"/>
    <property type="molecule type" value="Genomic_DNA"/>
</dbReference>
<dbReference type="OrthoDB" id="5180065at2"/>
<proteinExistence type="predicted"/>
<dbReference type="InterPro" id="IPR036291">
    <property type="entry name" value="NAD(P)-bd_dom_sf"/>
</dbReference>
<gene>
    <name evidence="2" type="ORF">FB391_3518</name>
</gene>
<protein>
    <submittedName>
        <fullName evidence="2">Uncharacterized protein YbjT (DUF2867 family)</fullName>
    </submittedName>
</protein>
<accession>A0A543EDM9</accession>
<name>A0A543EDM9_9MICO</name>
<dbReference type="RefSeq" id="WP_141896372.1">
    <property type="nucleotide sequence ID" value="NZ_BAABLH010000004.1"/>
</dbReference>
<dbReference type="InterPro" id="IPR016040">
    <property type="entry name" value="NAD(P)-bd_dom"/>
</dbReference>
<dbReference type="Proteomes" id="UP000320235">
    <property type="component" value="Unassembled WGS sequence"/>
</dbReference>
<evidence type="ECO:0000259" key="1">
    <source>
        <dbReference type="Pfam" id="PF13460"/>
    </source>
</evidence>
<dbReference type="AlphaFoldDB" id="A0A543EDM9"/>
<evidence type="ECO:0000313" key="3">
    <source>
        <dbReference type="Proteomes" id="UP000320235"/>
    </source>
</evidence>
<dbReference type="Pfam" id="PF13460">
    <property type="entry name" value="NAD_binding_10"/>
    <property type="match status" value="1"/>
</dbReference>
<reference evidence="2 3" key="1">
    <citation type="submission" date="2019-06" db="EMBL/GenBank/DDBJ databases">
        <title>Sequencing the genomes of 1000 actinobacteria strains.</title>
        <authorList>
            <person name="Klenk H.-P."/>
        </authorList>
    </citation>
    <scope>NUCLEOTIDE SEQUENCE [LARGE SCALE GENOMIC DNA]</scope>
    <source>
        <strain evidence="2 3">DSM 105492</strain>
    </source>
</reference>
<dbReference type="PANTHER" id="PTHR43162:SF1">
    <property type="entry name" value="PRESTALK A DIFFERENTIATION PROTEIN A"/>
    <property type="match status" value="1"/>
</dbReference>
<dbReference type="PANTHER" id="PTHR43162">
    <property type="match status" value="1"/>
</dbReference>
<organism evidence="2 3">
    <name type="scientific">Microbacterium kyungheense</name>
    <dbReference type="NCBI Taxonomy" id="1263636"/>
    <lineage>
        <taxon>Bacteria</taxon>
        <taxon>Bacillati</taxon>
        <taxon>Actinomycetota</taxon>
        <taxon>Actinomycetes</taxon>
        <taxon>Micrococcales</taxon>
        <taxon>Microbacteriaceae</taxon>
        <taxon>Microbacterium</taxon>
    </lineage>
</organism>
<evidence type="ECO:0000313" key="2">
    <source>
        <dbReference type="EMBL" id="TQM19682.1"/>
    </source>
</evidence>
<keyword evidence="3" id="KW-1185">Reference proteome</keyword>
<dbReference type="SUPFAM" id="SSF51735">
    <property type="entry name" value="NAD(P)-binding Rossmann-fold domains"/>
    <property type="match status" value="1"/>
</dbReference>
<sequence length="290" mass="30415">MTVLITGATGAVGRPLVDALISRGESVRALTREPDTAALPPGVEVVRGDLGRPGGVDAGVFADVDRAFVFPALPAEGVEAFVSDAAAAGVERFVVLSSLAAAQEFARDRGSASQVHHSAIEAAITGRSGAWTILRPGTFANNLLSWAWPIKAGAPIRAPFARSSQAPIHEADVADAAAAALTSDRWLGQAIPLSGPQSLTREQQVAAIGAGIGRDLHLEEITPGEFRDDVAAFLPADIIAMLLDYWRDTVDVPDTVRPGIRELTGRPGRTLEEWARDHRADFGVLEPAAG</sequence>
<comment type="caution">
    <text evidence="2">The sequence shown here is derived from an EMBL/GenBank/DDBJ whole genome shotgun (WGS) entry which is preliminary data.</text>
</comment>
<dbReference type="Gene3D" id="3.40.50.720">
    <property type="entry name" value="NAD(P)-binding Rossmann-like Domain"/>
    <property type="match status" value="1"/>
</dbReference>
<dbReference type="InterPro" id="IPR051604">
    <property type="entry name" value="Ergot_Alk_Oxidoreductase"/>
</dbReference>